<protein>
    <submittedName>
        <fullName evidence="2">DUF397 domain-containing protein</fullName>
    </submittedName>
</protein>
<name>A0ABW5GGM3_9PSEU</name>
<dbReference type="InterPro" id="IPR007278">
    <property type="entry name" value="DUF397"/>
</dbReference>
<dbReference type="EMBL" id="JBHUKU010000008">
    <property type="protein sequence ID" value="MFD2460283.1"/>
    <property type="molecule type" value="Genomic_DNA"/>
</dbReference>
<organism evidence="2 3">
    <name type="scientific">Amycolatopsis samaneae</name>
    <dbReference type="NCBI Taxonomy" id="664691"/>
    <lineage>
        <taxon>Bacteria</taxon>
        <taxon>Bacillati</taxon>
        <taxon>Actinomycetota</taxon>
        <taxon>Actinomycetes</taxon>
        <taxon>Pseudonocardiales</taxon>
        <taxon>Pseudonocardiaceae</taxon>
        <taxon>Amycolatopsis</taxon>
    </lineage>
</organism>
<evidence type="ECO:0000313" key="3">
    <source>
        <dbReference type="Proteomes" id="UP001597419"/>
    </source>
</evidence>
<accession>A0ABW5GGM3</accession>
<keyword evidence="3" id="KW-1185">Reference proteome</keyword>
<dbReference type="RefSeq" id="WP_345398046.1">
    <property type="nucleotide sequence ID" value="NZ_BAABHG010000009.1"/>
</dbReference>
<evidence type="ECO:0000259" key="1">
    <source>
        <dbReference type="Pfam" id="PF04149"/>
    </source>
</evidence>
<evidence type="ECO:0000313" key="2">
    <source>
        <dbReference type="EMBL" id="MFD2460283.1"/>
    </source>
</evidence>
<comment type="caution">
    <text evidence="2">The sequence shown here is derived from an EMBL/GenBank/DDBJ whole genome shotgun (WGS) entry which is preliminary data.</text>
</comment>
<gene>
    <name evidence="2" type="ORF">ACFSYJ_16855</name>
</gene>
<proteinExistence type="predicted"/>
<reference evidence="3" key="1">
    <citation type="journal article" date="2019" name="Int. J. Syst. Evol. Microbiol.">
        <title>The Global Catalogue of Microorganisms (GCM) 10K type strain sequencing project: providing services to taxonomists for standard genome sequencing and annotation.</title>
        <authorList>
            <consortium name="The Broad Institute Genomics Platform"/>
            <consortium name="The Broad Institute Genome Sequencing Center for Infectious Disease"/>
            <person name="Wu L."/>
            <person name="Ma J."/>
        </authorList>
    </citation>
    <scope>NUCLEOTIDE SEQUENCE [LARGE SCALE GENOMIC DNA]</scope>
    <source>
        <strain evidence="3">CGMCC 4.7643</strain>
    </source>
</reference>
<dbReference type="Pfam" id="PF04149">
    <property type="entry name" value="DUF397"/>
    <property type="match status" value="1"/>
</dbReference>
<sequence length="64" mass="6894">MTTARWRTSSYSGADANKTECVEVAAMEDRALIRDTKDRAGGLLAVGRPGYDAFISAVKTRDVA</sequence>
<dbReference type="Proteomes" id="UP001597419">
    <property type="component" value="Unassembled WGS sequence"/>
</dbReference>
<feature type="domain" description="DUF397" evidence="1">
    <location>
        <begin position="4"/>
        <end position="59"/>
    </location>
</feature>